<reference evidence="2 3" key="1">
    <citation type="submission" date="2019-06" db="EMBL/GenBank/DDBJ databases">
        <title>Genome Sequence of the Brown Rot Fungal Pathogen Monilinia fructicola.</title>
        <authorList>
            <person name="De Miccolis Angelini R.M."/>
            <person name="Landi L."/>
            <person name="Abate D."/>
            <person name="Pollastro S."/>
            <person name="Romanazzi G."/>
            <person name="Faretra F."/>
        </authorList>
    </citation>
    <scope>NUCLEOTIDE SEQUENCE [LARGE SCALE GENOMIC DNA]</scope>
    <source>
        <strain evidence="2 3">Mfrc123</strain>
    </source>
</reference>
<evidence type="ECO:0000313" key="2">
    <source>
        <dbReference type="EMBL" id="KAA8572857.1"/>
    </source>
</evidence>
<comment type="caution">
    <text evidence="2">The sequence shown here is derived from an EMBL/GenBank/DDBJ whole genome shotgun (WGS) entry which is preliminary data.</text>
</comment>
<sequence length="69" mass="7627">MTSPTPTAVAGKAYPGLSLNGRIGVAVGIIVLALFITGFCIIFNGRRRRRRILRQHQLDTGYAAWKKRT</sequence>
<dbReference type="VEuPathDB" id="FungiDB:MFRU_003g00450"/>
<gene>
    <name evidence="2" type="ORF">EYC84_003427</name>
</gene>
<feature type="transmembrane region" description="Helical" evidence="1">
    <location>
        <begin position="23"/>
        <end position="44"/>
    </location>
</feature>
<dbReference type="Proteomes" id="UP000322873">
    <property type="component" value="Unassembled WGS sequence"/>
</dbReference>
<keyword evidence="3" id="KW-1185">Reference proteome</keyword>
<evidence type="ECO:0000256" key="1">
    <source>
        <dbReference type="SAM" id="Phobius"/>
    </source>
</evidence>
<keyword evidence="1" id="KW-0472">Membrane</keyword>
<keyword evidence="1" id="KW-1133">Transmembrane helix</keyword>
<dbReference type="EMBL" id="VICG01000004">
    <property type="protein sequence ID" value="KAA8572857.1"/>
    <property type="molecule type" value="Genomic_DNA"/>
</dbReference>
<keyword evidence="1" id="KW-0812">Transmembrane</keyword>
<proteinExistence type="predicted"/>
<dbReference type="AlphaFoldDB" id="A0A5M9JW11"/>
<organism evidence="2 3">
    <name type="scientific">Monilinia fructicola</name>
    <name type="common">Brown rot fungus</name>
    <name type="synonym">Ciboria fructicola</name>
    <dbReference type="NCBI Taxonomy" id="38448"/>
    <lineage>
        <taxon>Eukaryota</taxon>
        <taxon>Fungi</taxon>
        <taxon>Dikarya</taxon>
        <taxon>Ascomycota</taxon>
        <taxon>Pezizomycotina</taxon>
        <taxon>Leotiomycetes</taxon>
        <taxon>Helotiales</taxon>
        <taxon>Sclerotiniaceae</taxon>
        <taxon>Monilinia</taxon>
    </lineage>
</organism>
<name>A0A5M9JW11_MONFR</name>
<evidence type="ECO:0000313" key="3">
    <source>
        <dbReference type="Proteomes" id="UP000322873"/>
    </source>
</evidence>
<accession>A0A5M9JW11</accession>
<protein>
    <submittedName>
        <fullName evidence="2">Uncharacterized protein</fullName>
    </submittedName>
</protein>